<gene>
    <name evidence="5" type="ORF">ACFSC0_15055</name>
</gene>
<dbReference type="InterPro" id="IPR036291">
    <property type="entry name" value="NAD(P)-bd_dom_sf"/>
</dbReference>
<dbReference type="Proteomes" id="UP001597237">
    <property type="component" value="Unassembled WGS sequence"/>
</dbReference>
<sequence length="324" mass="34539">MKAYVLTPDGPKLTQTDPPKPRPAEVLVRVRAAALNRVDLAMTRGHVHGGAGGEGAVLGLEWAGEVVETGPEVQGLAVGQRVMGSGAGAFGEFTTADYGGVWPIPDADMSFETAATLPVALRTMHDAVVTNGALQPGQAVMINGASSGVGLMGLQIARAMGAGLVVGSSTNPERRARLAEFGADLAVDPNDERWVGEVLEATEKRGVDLVVDQVSGPGLRRLMQATRVTGRIVNVGRLGGERAEFDFDLHAMRRIAYVGVTFRTRSRSEVREIVRKAREDLWAHLEAGRLSLPIDRVFPLDEVEQALARMKANAHFGKIVLSIP</sequence>
<dbReference type="SMART" id="SM00829">
    <property type="entry name" value="PKS_ER"/>
    <property type="match status" value="1"/>
</dbReference>
<dbReference type="PANTHER" id="PTHR48106">
    <property type="entry name" value="QUINONE OXIDOREDUCTASE PIG3-RELATED"/>
    <property type="match status" value="1"/>
</dbReference>
<proteinExistence type="predicted"/>
<name>A0ABW4N649_9CAUL</name>
<evidence type="ECO:0000256" key="1">
    <source>
        <dbReference type="ARBA" id="ARBA00022857"/>
    </source>
</evidence>
<keyword evidence="6" id="KW-1185">Reference proteome</keyword>
<evidence type="ECO:0000256" key="3">
    <source>
        <dbReference type="SAM" id="MobiDB-lite"/>
    </source>
</evidence>
<dbReference type="InterPro" id="IPR020843">
    <property type="entry name" value="ER"/>
</dbReference>
<dbReference type="Gene3D" id="3.90.180.10">
    <property type="entry name" value="Medium-chain alcohol dehydrogenases, catalytic domain"/>
    <property type="match status" value="1"/>
</dbReference>
<keyword evidence="1" id="KW-0521">NADP</keyword>
<feature type="domain" description="Enoyl reductase (ER)" evidence="4">
    <location>
        <begin position="6"/>
        <end position="321"/>
    </location>
</feature>
<dbReference type="SUPFAM" id="SSF50129">
    <property type="entry name" value="GroES-like"/>
    <property type="match status" value="1"/>
</dbReference>
<dbReference type="InterPro" id="IPR013149">
    <property type="entry name" value="ADH-like_C"/>
</dbReference>
<accession>A0ABW4N649</accession>
<keyword evidence="2" id="KW-0560">Oxidoreductase</keyword>
<comment type="caution">
    <text evidence="5">The sequence shown here is derived from an EMBL/GenBank/DDBJ whole genome shotgun (WGS) entry which is preliminary data.</text>
</comment>
<organism evidence="5 6">
    <name type="scientific">Phenylobacterium terrae</name>
    <dbReference type="NCBI Taxonomy" id="2665495"/>
    <lineage>
        <taxon>Bacteria</taxon>
        <taxon>Pseudomonadati</taxon>
        <taxon>Pseudomonadota</taxon>
        <taxon>Alphaproteobacteria</taxon>
        <taxon>Caulobacterales</taxon>
        <taxon>Caulobacteraceae</taxon>
        <taxon>Phenylobacterium</taxon>
    </lineage>
</organism>
<dbReference type="Pfam" id="PF08240">
    <property type="entry name" value="ADH_N"/>
    <property type="match status" value="1"/>
</dbReference>
<dbReference type="SUPFAM" id="SSF51735">
    <property type="entry name" value="NAD(P)-binding Rossmann-fold domains"/>
    <property type="match status" value="1"/>
</dbReference>
<feature type="region of interest" description="Disordered" evidence="3">
    <location>
        <begin position="1"/>
        <end position="22"/>
    </location>
</feature>
<protein>
    <submittedName>
        <fullName evidence="5">Zinc-binding dehydrogenase</fullName>
    </submittedName>
</protein>
<dbReference type="Pfam" id="PF00107">
    <property type="entry name" value="ADH_zinc_N"/>
    <property type="match status" value="1"/>
</dbReference>
<dbReference type="InterPro" id="IPR013154">
    <property type="entry name" value="ADH-like_N"/>
</dbReference>
<dbReference type="RefSeq" id="WP_377280859.1">
    <property type="nucleotide sequence ID" value="NZ_JBHRSI010000002.1"/>
</dbReference>
<reference evidence="6" key="1">
    <citation type="journal article" date="2019" name="Int. J. Syst. Evol. Microbiol.">
        <title>The Global Catalogue of Microorganisms (GCM) 10K type strain sequencing project: providing services to taxonomists for standard genome sequencing and annotation.</title>
        <authorList>
            <consortium name="The Broad Institute Genomics Platform"/>
            <consortium name="The Broad Institute Genome Sequencing Center for Infectious Disease"/>
            <person name="Wu L."/>
            <person name="Ma J."/>
        </authorList>
    </citation>
    <scope>NUCLEOTIDE SEQUENCE [LARGE SCALE GENOMIC DNA]</scope>
    <source>
        <strain evidence="6">DFY28</strain>
    </source>
</reference>
<dbReference type="PANTHER" id="PTHR48106:SF8">
    <property type="entry name" value="OS02G0805600 PROTEIN"/>
    <property type="match status" value="1"/>
</dbReference>
<dbReference type="InterPro" id="IPR011032">
    <property type="entry name" value="GroES-like_sf"/>
</dbReference>
<evidence type="ECO:0000256" key="2">
    <source>
        <dbReference type="ARBA" id="ARBA00023002"/>
    </source>
</evidence>
<dbReference type="EMBL" id="JBHUEY010000006">
    <property type="protein sequence ID" value="MFD1784720.1"/>
    <property type="molecule type" value="Genomic_DNA"/>
</dbReference>
<evidence type="ECO:0000259" key="4">
    <source>
        <dbReference type="SMART" id="SM00829"/>
    </source>
</evidence>
<dbReference type="Gene3D" id="3.40.50.720">
    <property type="entry name" value="NAD(P)-binding Rossmann-like Domain"/>
    <property type="match status" value="1"/>
</dbReference>
<evidence type="ECO:0000313" key="5">
    <source>
        <dbReference type="EMBL" id="MFD1784720.1"/>
    </source>
</evidence>
<evidence type="ECO:0000313" key="6">
    <source>
        <dbReference type="Proteomes" id="UP001597237"/>
    </source>
</evidence>